<evidence type="ECO:0000313" key="2">
    <source>
        <dbReference type="Proteomes" id="UP000656813"/>
    </source>
</evidence>
<accession>A0A8J2ZZV9</accession>
<proteinExistence type="predicted"/>
<dbReference type="AlphaFoldDB" id="A0A8J2ZZV9"/>
<dbReference type="Proteomes" id="UP000656813">
    <property type="component" value="Unassembled WGS sequence"/>
</dbReference>
<evidence type="ECO:0000313" key="1">
    <source>
        <dbReference type="EMBL" id="GGH88063.1"/>
    </source>
</evidence>
<dbReference type="EMBL" id="BMFV01000046">
    <property type="protein sequence ID" value="GGH88063.1"/>
    <property type="molecule type" value="Genomic_DNA"/>
</dbReference>
<protein>
    <submittedName>
        <fullName evidence="1">Uncharacterized protein</fullName>
    </submittedName>
</protein>
<reference evidence="1" key="2">
    <citation type="submission" date="2020-09" db="EMBL/GenBank/DDBJ databases">
        <authorList>
            <person name="Sun Q."/>
            <person name="Zhou Y."/>
        </authorList>
    </citation>
    <scope>NUCLEOTIDE SEQUENCE</scope>
    <source>
        <strain evidence="1">CGMCC 1.12777</strain>
    </source>
</reference>
<sequence length="70" mass="7939">MKQKISGQQDGVDFRSRTLAFLMPTGLRIAAKRIILAEKSCFYDFLMWVGLAFDAPSGSPKSVLYFLGWY</sequence>
<comment type="caution">
    <text evidence="1">The sequence shown here is derived from an EMBL/GenBank/DDBJ whole genome shotgun (WGS) entry which is preliminary data.</text>
</comment>
<gene>
    <name evidence="1" type="ORF">GCM10007096_39520</name>
</gene>
<name>A0A8J2ZZV9_9BACL</name>
<reference evidence="1" key="1">
    <citation type="journal article" date="2014" name="Int. J. Syst. Evol. Microbiol.">
        <title>Complete genome sequence of Corynebacterium casei LMG S-19264T (=DSM 44701T), isolated from a smear-ripened cheese.</title>
        <authorList>
            <consortium name="US DOE Joint Genome Institute (JGI-PGF)"/>
            <person name="Walter F."/>
            <person name="Albersmeier A."/>
            <person name="Kalinowski J."/>
            <person name="Ruckert C."/>
        </authorList>
    </citation>
    <scope>NUCLEOTIDE SEQUENCE</scope>
    <source>
        <strain evidence="1">CGMCC 1.12777</strain>
    </source>
</reference>
<keyword evidence="2" id="KW-1185">Reference proteome</keyword>
<organism evidence="1 2">
    <name type="scientific">Pullulanibacillus pueri</name>
    <dbReference type="NCBI Taxonomy" id="1437324"/>
    <lineage>
        <taxon>Bacteria</taxon>
        <taxon>Bacillati</taxon>
        <taxon>Bacillota</taxon>
        <taxon>Bacilli</taxon>
        <taxon>Bacillales</taxon>
        <taxon>Sporolactobacillaceae</taxon>
        <taxon>Pullulanibacillus</taxon>
    </lineage>
</organism>